<name>A0A0A9EF39_ARUDO</name>
<evidence type="ECO:0000313" key="1">
    <source>
        <dbReference type="EMBL" id="JAD97593.1"/>
    </source>
</evidence>
<dbReference type="EMBL" id="GBRH01200302">
    <property type="protein sequence ID" value="JAD97593.1"/>
    <property type="molecule type" value="Transcribed_RNA"/>
</dbReference>
<organism evidence="1">
    <name type="scientific">Arundo donax</name>
    <name type="common">Giant reed</name>
    <name type="synonym">Donax arundinaceus</name>
    <dbReference type="NCBI Taxonomy" id="35708"/>
    <lineage>
        <taxon>Eukaryota</taxon>
        <taxon>Viridiplantae</taxon>
        <taxon>Streptophyta</taxon>
        <taxon>Embryophyta</taxon>
        <taxon>Tracheophyta</taxon>
        <taxon>Spermatophyta</taxon>
        <taxon>Magnoliopsida</taxon>
        <taxon>Liliopsida</taxon>
        <taxon>Poales</taxon>
        <taxon>Poaceae</taxon>
        <taxon>PACMAD clade</taxon>
        <taxon>Arundinoideae</taxon>
        <taxon>Arundineae</taxon>
        <taxon>Arundo</taxon>
    </lineage>
</organism>
<reference evidence="1" key="1">
    <citation type="submission" date="2014-09" db="EMBL/GenBank/DDBJ databases">
        <authorList>
            <person name="Magalhaes I.L.F."/>
            <person name="Oliveira U."/>
            <person name="Santos F.R."/>
            <person name="Vidigal T.H.D.A."/>
            <person name="Brescovit A.D."/>
            <person name="Santos A.J."/>
        </authorList>
    </citation>
    <scope>NUCLEOTIDE SEQUENCE</scope>
    <source>
        <tissue evidence="1">Shoot tissue taken approximately 20 cm above the soil surface</tissue>
    </source>
</reference>
<sequence length="24" mass="2857">MVQFYASNAEGGYNMCLDFRRIRD</sequence>
<proteinExistence type="predicted"/>
<accession>A0A0A9EF39</accession>
<reference evidence="1" key="2">
    <citation type="journal article" date="2015" name="Data Brief">
        <title>Shoot transcriptome of the giant reed, Arundo donax.</title>
        <authorList>
            <person name="Barrero R.A."/>
            <person name="Guerrero F.D."/>
            <person name="Moolhuijzen P."/>
            <person name="Goolsby J.A."/>
            <person name="Tidwell J."/>
            <person name="Bellgard S.E."/>
            <person name="Bellgard M.I."/>
        </authorList>
    </citation>
    <scope>NUCLEOTIDE SEQUENCE</scope>
    <source>
        <tissue evidence="1">Shoot tissue taken approximately 20 cm above the soil surface</tissue>
    </source>
</reference>
<dbReference type="AlphaFoldDB" id="A0A0A9EF39"/>
<protein>
    <submittedName>
        <fullName evidence="1">Uncharacterized protein</fullName>
    </submittedName>
</protein>